<accession>D4H806</accession>
<dbReference type="eggNOG" id="ENOG5032T4U">
    <property type="taxonomic scope" value="Bacteria"/>
</dbReference>
<dbReference type="HOGENOM" id="CLU_2394866_0_0_0"/>
<proteinExistence type="predicted"/>
<dbReference type="Proteomes" id="UP000002012">
    <property type="component" value="Chromosome"/>
</dbReference>
<sequence>MSITKFQVASVNSGDTKTIDLGTSIINASVAVQGYTVSFGNTDHHVKTLDVQTSLSGISGSSVTVAATCTMEDNSNHKAYGKVDVLVIAECDS</sequence>
<name>D4H806_DENA2</name>
<evidence type="ECO:0000313" key="2">
    <source>
        <dbReference type="Proteomes" id="UP000002012"/>
    </source>
</evidence>
<dbReference type="OrthoDB" id="6424767at2"/>
<dbReference type="EMBL" id="CP001968">
    <property type="protein sequence ID" value="ADD68155.1"/>
    <property type="molecule type" value="Genomic_DNA"/>
</dbReference>
<dbReference type="AlphaFoldDB" id="D4H806"/>
<keyword evidence="2" id="KW-1185">Reference proteome</keyword>
<protein>
    <submittedName>
        <fullName evidence="1">Uncharacterized protein</fullName>
    </submittedName>
</protein>
<dbReference type="InParanoid" id="D4H806"/>
<dbReference type="PaxDb" id="522772-Dacet_1385"/>
<dbReference type="KEGG" id="dap:Dacet_1385"/>
<dbReference type="STRING" id="522772.Dacet_1385"/>
<reference evidence="1 2" key="1">
    <citation type="journal article" date="2010" name="Stand. Genomic Sci.">
        <title>Complete genome sequence of Denitrovibrio acetiphilus type strain (N2460).</title>
        <authorList>
            <person name="Kiss H."/>
            <person name="Lang E."/>
            <person name="Lapidus A."/>
            <person name="Copeland A."/>
            <person name="Nolan M."/>
            <person name="Glavina Del Rio T."/>
            <person name="Chen F."/>
            <person name="Lucas S."/>
            <person name="Tice H."/>
            <person name="Cheng J.F."/>
            <person name="Han C."/>
            <person name="Goodwin L."/>
            <person name="Pitluck S."/>
            <person name="Liolios K."/>
            <person name="Pati A."/>
            <person name="Ivanova N."/>
            <person name="Mavromatis K."/>
            <person name="Chen A."/>
            <person name="Palaniappan K."/>
            <person name="Land M."/>
            <person name="Hauser L."/>
            <person name="Chang Y.J."/>
            <person name="Jeffries C.D."/>
            <person name="Detter J.C."/>
            <person name="Brettin T."/>
            <person name="Spring S."/>
            <person name="Rohde M."/>
            <person name="Goker M."/>
            <person name="Woyke T."/>
            <person name="Bristow J."/>
            <person name="Eisen J.A."/>
            <person name="Markowitz V."/>
            <person name="Hugenholtz P."/>
            <person name="Kyrpides N.C."/>
            <person name="Klenk H.P."/>
        </authorList>
    </citation>
    <scope>NUCLEOTIDE SEQUENCE [LARGE SCALE GENOMIC DNA]</scope>
    <source>
        <strain evidence="2">DSM 12809 / NBRC 114555 / N2460</strain>
    </source>
</reference>
<gene>
    <name evidence="1" type="ordered locus">Dacet_1385</name>
</gene>
<dbReference type="RefSeq" id="WP_013010676.1">
    <property type="nucleotide sequence ID" value="NC_013943.1"/>
</dbReference>
<organism evidence="1 2">
    <name type="scientific">Denitrovibrio acetiphilus (strain DSM 12809 / NBRC 114555 / N2460)</name>
    <dbReference type="NCBI Taxonomy" id="522772"/>
    <lineage>
        <taxon>Bacteria</taxon>
        <taxon>Pseudomonadati</taxon>
        <taxon>Deferribacterota</taxon>
        <taxon>Deferribacteres</taxon>
        <taxon>Deferribacterales</taxon>
        <taxon>Geovibrionaceae</taxon>
        <taxon>Denitrovibrio</taxon>
    </lineage>
</organism>
<evidence type="ECO:0000313" key="1">
    <source>
        <dbReference type="EMBL" id="ADD68155.1"/>
    </source>
</evidence>